<keyword evidence="2" id="KW-1185">Reference proteome</keyword>
<comment type="caution">
    <text evidence="1">The sequence shown here is derived from an EMBL/GenBank/DDBJ whole genome shotgun (WGS) entry which is preliminary data.</text>
</comment>
<evidence type="ECO:0000313" key="1">
    <source>
        <dbReference type="EMBL" id="KAI8570207.1"/>
    </source>
</evidence>
<reference evidence="1" key="1">
    <citation type="submission" date="2022-02" db="EMBL/GenBank/DDBJ databases">
        <title>Plant Genome Project.</title>
        <authorList>
            <person name="Zhang R.-G."/>
        </authorList>
    </citation>
    <scope>NUCLEOTIDE SEQUENCE</scope>
    <source>
        <strain evidence="1">AT1</strain>
    </source>
</reference>
<evidence type="ECO:0000313" key="2">
    <source>
        <dbReference type="Proteomes" id="UP001062846"/>
    </source>
</evidence>
<accession>A0ACC0PZW6</accession>
<dbReference type="Proteomes" id="UP001062846">
    <property type="component" value="Chromosome 1"/>
</dbReference>
<proteinExistence type="predicted"/>
<organism evidence="1 2">
    <name type="scientific">Rhododendron molle</name>
    <name type="common">Chinese azalea</name>
    <name type="synonym">Azalea mollis</name>
    <dbReference type="NCBI Taxonomy" id="49168"/>
    <lineage>
        <taxon>Eukaryota</taxon>
        <taxon>Viridiplantae</taxon>
        <taxon>Streptophyta</taxon>
        <taxon>Embryophyta</taxon>
        <taxon>Tracheophyta</taxon>
        <taxon>Spermatophyta</taxon>
        <taxon>Magnoliopsida</taxon>
        <taxon>eudicotyledons</taxon>
        <taxon>Gunneridae</taxon>
        <taxon>Pentapetalae</taxon>
        <taxon>asterids</taxon>
        <taxon>Ericales</taxon>
        <taxon>Ericaceae</taxon>
        <taxon>Ericoideae</taxon>
        <taxon>Rhodoreae</taxon>
        <taxon>Rhododendron</taxon>
    </lineage>
</organism>
<gene>
    <name evidence="1" type="ORF">RHMOL_Rhmol01G0015800</name>
</gene>
<protein>
    <submittedName>
        <fullName evidence="1">Uncharacterized protein</fullName>
    </submittedName>
</protein>
<sequence>MLFLEAPSWMLELVVDIKGYTWFMGDCIYQCLFCQVCRNGPQLAEVTCYHERNANLISMFDFINGVTTGQFDTMAVAYDSYQ</sequence>
<dbReference type="EMBL" id="CM046388">
    <property type="protein sequence ID" value="KAI8570207.1"/>
    <property type="molecule type" value="Genomic_DNA"/>
</dbReference>
<name>A0ACC0PZW6_RHOML</name>